<organism evidence="4">
    <name type="scientific">Guillardia theta</name>
    <name type="common">Cryptophyte</name>
    <name type="synonym">Cryptomonas phi</name>
    <dbReference type="NCBI Taxonomy" id="55529"/>
    <lineage>
        <taxon>Eukaryota</taxon>
        <taxon>Cryptophyceae</taxon>
        <taxon>Pyrenomonadales</taxon>
        <taxon>Geminigeraceae</taxon>
        <taxon>Guillardia</taxon>
    </lineage>
</organism>
<feature type="region of interest" description="Disordered" evidence="1">
    <location>
        <begin position="758"/>
        <end position="791"/>
    </location>
</feature>
<dbReference type="GO" id="GO:0046856">
    <property type="term" value="P:phosphatidylinositol dephosphorylation"/>
    <property type="evidence" value="ECO:0007669"/>
    <property type="project" value="TreeGrafter"/>
</dbReference>
<name>A0A7S4JBB6_GUITH</name>
<dbReference type="GO" id="GO:0043812">
    <property type="term" value="F:phosphatidylinositol-4-phosphate phosphatase activity"/>
    <property type="evidence" value="ECO:0007669"/>
    <property type="project" value="TreeGrafter"/>
</dbReference>
<dbReference type="PROSITE" id="PS50275">
    <property type="entry name" value="SAC"/>
    <property type="match status" value="1"/>
</dbReference>
<evidence type="ECO:0008006" key="5">
    <source>
        <dbReference type="Google" id="ProtNLM"/>
    </source>
</evidence>
<dbReference type="CDD" id="cd06782">
    <property type="entry name" value="cpPDZ_CPP-like"/>
    <property type="match status" value="1"/>
</dbReference>
<dbReference type="Pfam" id="PF17820">
    <property type="entry name" value="PDZ_6"/>
    <property type="match status" value="1"/>
</dbReference>
<reference evidence="4" key="1">
    <citation type="submission" date="2021-01" db="EMBL/GenBank/DDBJ databases">
        <authorList>
            <person name="Corre E."/>
            <person name="Pelletier E."/>
            <person name="Niang G."/>
            <person name="Scheremetjew M."/>
            <person name="Finn R."/>
            <person name="Kale V."/>
            <person name="Holt S."/>
            <person name="Cochrane G."/>
            <person name="Meng A."/>
            <person name="Brown T."/>
            <person name="Cohen L."/>
        </authorList>
    </citation>
    <scope>NUCLEOTIDE SEQUENCE</scope>
    <source>
        <strain evidence="4">CCMP 2712</strain>
    </source>
</reference>
<evidence type="ECO:0000313" key="4">
    <source>
        <dbReference type="EMBL" id="CAE2258268.1"/>
    </source>
</evidence>
<dbReference type="InterPro" id="IPR001478">
    <property type="entry name" value="PDZ"/>
</dbReference>
<dbReference type="PROSITE" id="PS50106">
    <property type="entry name" value="PDZ"/>
    <property type="match status" value="1"/>
</dbReference>
<accession>A0A7S4JBB6</accession>
<dbReference type="InterPro" id="IPR002013">
    <property type="entry name" value="SAC_dom"/>
</dbReference>
<feature type="domain" description="SAC" evidence="3">
    <location>
        <begin position="333"/>
        <end position="708"/>
    </location>
</feature>
<dbReference type="AlphaFoldDB" id="A0A7S4JBB6"/>
<dbReference type="EMBL" id="HBKN01005326">
    <property type="protein sequence ID" value="CAE2258268.1"/>
    <property type="molecule type" value="Transcribed_RNA"/>
</dbReference>
<dbReference type="PANTHER" id="PTHR45662">
    <property type="entry name" value="PHOSPHATIDYLINOSITIDE PHOSPHATASE SAC1"/>
    <property type="match status" value="1"/>
</dbReference>
<proteinExistence type="predicted"/>
<dbReference type="Pfam" id="PF02383">
    <property type="entry name" value="Syja_N"/>
    <property type="match status" value="1"/>
</dbReference>
<dbReference type="SUPFAM" id="SSF50156">
    <property type="entry name" value="PDZ domain-like"/>
    <property type="match status" value="1"/>
</dbReference>
<feature type="domain" description="PDZ" evidence="2">
    <location>
        <begin position="1"/>
        <end position="80"/>
    </location>
</feature>
<evidence type="ECO:0000259" key="2">
    <source>
        <dbReference type="PROSITE" id="PS50106"/>
    </source>
</evidence>
<evidence type="ECO:0000259" key="3">
    <source>
        <dbReference type="PROSITE" id="PS50275"/>
    </source>
</evidence>
<dbReference type="GO" id="GO:0005783">
    <property type="term" value="C:endoplasmic reticulum"/>
    <property type="evidence" value="ECO:0007669"/>
    <property type="project" value="TreeGrafter"/>
</dbReference>
<sequence>MSEEKIVGVGIVFDEKEGGTPLRIESLVPGSGADACGELKQGDELLTIDGIEVEGKSAADLAKYFQGPAGSTVILTLRRKESEDEEKDANLEDEVVVVEVPRIEFSINDAQFVPWINFQPSDSEGSRSRFSEGIRKGADRLWAGVAPLQGSLMKQMKNLQTSVQNNAIFENISNRAIMVKQVATSAALPVLKNIQKELAPQVDPKPKDYCMYLYTFPDKFVIMPPVLPTPSSGAAKREAVLIDRSSIEISSLAVEEAESMVRGKAKAEIMGILGIANLMHASYLILCTGRQMVASMHCGVIYKVSSSSVRVLAKKSDPNPLELSNRAIEYKLLEELLDTFNMFFSYDWDVTQTQQRLAEKFRSNFHQSYNGTYEERENRFIWNHNILKPFSALHHTDCLLPVVSGFVGFRSIPLSSDETASLLVIGRRDWRRSGYRYLSRGVDADGHVSNSVETEQIISPWTSATMDSAQDAAGPSDRETSVSSFVIVRGSIPLIWTEADAFLNLKHKPKPELGNDSEHGNPLSKHLMELSGQYGKLAILSLVEQKDSSHERPLGLAYERMVQEAKKELEGDIVFIPFDFHNICGKLAFRNLPLLVNECSSQLESHGFCLLKVRDGGLREDRQQGGVMRVNCVDCLDRTNVAQSVLSFHIAMKQLAAIGAISMEDSDACLAAVATETKLPFPWAEQMSKQFKALWADHGDFISVQYSGTAALKGDLTRTGKRTVGGLFQDGVLSIKRCVQNNFADFHRQQVIEGFHGILSSPDSEPVTPTGGDAKDGAGPELGLTGGAVSI</sequence>
<gene>
    <name evidence="4" type="ORF">GTHE00462_LOCUS4387</name>
</gene>
<protein>
    <recommendedName>
        <fullName evidence="5">SAC domain-containing protein</fullName>
    </recommendedName>
</protein>
<evidence type="ECO:0000256" key="1">
    <source>
        <dbReference type="SAM" id="MobiDB-lite"/>
    </source>
</evidence>
<dbReference type="InterPro" id="IPR036034">
    <property type="entry name" value="PDZ_sf"/>
</dbReference>
<dbReference type="PANTHER" id="PTHR45662:SF2">
    <property type="entry name" value="PHOSPHATIDYLINOSITOL-3-PHOSPHATASE SAC1"/>
    <property type="match status" value="1"/>
</dbReference>
<dbReference type="Gene3D" id="2.30.42.10">
    <property type="match status" value="1"/>
</dbReference>
<dbReference type="SMART" id="SM00228">
    <property type="entry name" value="PDZ"/>
    <property type="match status" value="1"/>
</dbReference>
<dbReference type="InterPro" id="IPR041489">
    <property type="entry name" value="PDZ_6"/>
</dbReference>